<sequence>MSDRQVVLYGPIRPSSIHEPHETPQEPVSYPLIEDLDSDNLFVPTSTAAYFLHIDPSWNALQLRTAYSHLLRADNDGEQEHPEILLHNVAQPSFLDFVQAVEIGFKHLEECKSIFESSAGGSLTLQEAIESAGCTRWLSEGDVERVLDWVVKRGREMDLDMGYNVPKEYRGVVLNQHQFVQRQPSRCPSPPARPIGGQEDRADLDMTGSTADRAIALSDSDSDDDLASLKKKRRSRASSDDELVVTSSPTKKQRVRVREDSVAYVPSRTPTPSPSGSPPPSTTPTLSRNRSGSPARRTRWTAAQQFAMVSLLYTTGYEGADWEYIAGRVNAANPLGPAKTKSRVKSAMRETHWAGFLRNNANIEGRIEAGEVGMVMPDMSGPAPSNKPAWTGEQKEIVWAETFTHGERHVSWRDVAEAVNEAAAGQESLYRKSLDCEKTWKDTLRRHFGLQGRRR</sequence>
<dbReference type="Proteomes" id="UP000812966">
    <property type="component" value="Unassembled WGS sequence"/>
</dbReference>
<accession>A0A8K0JH19</accession>
<evidence type="ECO:0000259" key="2">
    <source>
        <dbReference type="PROSITE" id="PS50090"/>
    </source>
</evidence>
<protein>
    <recommendedName>
        <fullName evidence="2">Myb-like domain-containing protein</fullName>
    </recommendedName>
</protein>
<dbReference type="EMBL" id="JABELV010000194">
    <property type="protein sequence ID" value="KAG7528276.1"/>
    <property type="molecule type" value="Genomic_DNA"/>
</dbReference>
<evidence type="ECO:0000313" key="4">
    <source>
        <dbReference type="Proteomes" id="UP000812966"/>
    </source>
</evidence>
<reference evidence="3" key="1">
    <citation type="submission" date="2020-04" db="EMBL/GenBank/DDBJ databases">
        <title>Analysis of mating type loci in Filobasidium floriforme.</title>
        <authorList>
            <person name="Nowrousian M."/>
        </authorList>
    </citation>
    <scope>NUCLEOTIDE SEQUENCE</scope>
    <source>
        <strain evidence="3">CBS 6242</strain>
    </source>
</reference>
<feature type="region of interest" description="Disordered" evidence="1">
    <location>
        <begin position="181"/>
        <end position="204"/>
    </location>
</feature>
<proteinExistence type="predicted"/>
<gene>
    <name evidence="3" type="ORF">FFLO_06280</name>
</gene>
<feature type="region of interest" description="Disordered" evidence="1">
    <location>
        <begin position="231"/>
        <end position="298"/>
    </location>
</feature>
<evidence type="ECO:0000256" key="1">
    <source>
        <dbReference type="SAM" id="MobiDB-lite"/>
    </source>
</evidence>
<dbReference type="AlphaFoldDB" id="A0A8K0JH19"/>
<name>A0A8K0JH19_9TREE</name>
<evidence type="ECO:0000313" key="3">
    <source>
        <dbReference type="EMBL" id="KAG7528276.1"/>
    </source>
</evidence>
<dbReference type="PROSITE" id="PS50090">
    <property type="entry name" value="MYB_LIKE"/>
    <property type="match status" value="1"/>
</dbReference>
<dbReference type="InterPro" id="IPR001005">
    <property type="entry name" value="SANT/Myb"/>
</dbReference>
<organism evidence="3 4">
    <name type="scientific">Filobasidium floriforme</name>
    <dbReference type="NCBI Taxonomy" id="5210"/>
    <lineage>
        <taxon>Eukaryota</taxon>
        <taxon>Fungi</taxon>
        <taxon>Dikarya</taxon>
        <taxon>Basidiomycota</taxon>
        <taxon>Agaricomycotina</taxon>
        <taxon>Tremellomycetes</taxon>
        <taxon>Filobasidiales</taxon>
        <taxon>Filobasidiaceae</taxon>
        <taxon>Filobasidium</taxon>
    </lineage>
</organism>
<feature type="compositionally biased region" description="Pro residues" evidence="1">
    <location>
        <begin position="269"/>
        <end position="282"/>
    </location>
</feature>
<feature type="domain" description="Myb-like" evidence="2">
    <location>
        <begin position="382"/>
        <end position="444"/>
    </location>
</feature>
<keyword evidence="4" id="KW-1185">Reference proteome</keyword>
<comment type="caution">
    <text evidence="3">The sequence shown here is derived from an EMBL/GenBank/DDBJ whole genome shotgun (WGS) entry which is preliminary data.</text>
</comment>